<reference evidence="9" key="1">
    <citation type="journal article" date="2019" name="Int. J. Syst. Evol. Microbiol.">
        <title>The Global Catalogue of Microorganisms (GCM) 10K type strain sequencing project: providing services to taxonomists for standard genome sequencing and annotation.</title>
        <authorList>
            <consortium name="The Broad Institute Genomics Platform"/>
            <consortium name="The Broad Institute Genome Sequencing Center for Infectious Disease"/>
            <person name="Wu L."/>
            <person name="Ma J."/>
        </authorList>
    </citation>
    <scope>NUCLEOTIDE SEQUENCE [LARGE SCALE GENOMIC DNA]</scope>
    <source>
        <strain evidence="9">JCM 15933</strain>
    </source>
</reference>
<dbReference type="Pfam" id="PF13183">
    <property type="entry name" value="Fer4_8"/>
    <property type="match status" value="1"/>
</dbReference>
<dbReference type="PROSITE" id="PS51379">
    <property type="entry name" value="4FE4S_FER_2"/>
    <property type="match status" value="2"/>
</dbReference>
<dbReference type="InterPro" id="IPR017900">
    <property type="entry name" value="4Fe4S_Fe_S_CS"/>
</dbReference>
<keyword evidence="9" id="KW-1185">Reference proteome</keyword>
<keyword evidence="6" id="KW-0812">Transmembrane</keyword>
<evidence type="ECO:0000256" key="3">
    <source>
        <dbReference type="ARBA" id="ARBA00023002"/>
    </source>
</evidence>
<feature type="domain" description="4Fe-4S ferredoxin-type" evidence="7">
    <location>
        <begin position="346"/>
        <end position="378"/>
    </location>
</feature>
<dbReference type="InterPro" id="IPR017896">
    <property type="entry name" value="4Fe4S_Fe-S-bd"/>
</dbReference>
<dbReference type="PANTHER" id="PTHR43255:SF1">
    <property type="entry name" value="IRON-SULFUR-BINDING OXIDOREDUCTASE FADF-RELATED"/>
    <property type="match status" value="1"/>
</dbReference>
<dbReference type="EMBL" id="BAAAQD010000038">
    <property type="protein sequence ID" value="GAA1567356.1"/>
    <property type="molecule type" value="Genomic_DNA"/>
</dbReference>
<evidence type="ECO:0000256" key="6">
    <source>
        <dbReference type="SAM" id="Phobius"/>
    </source>
</evidence>
<proteinExistence type="predicted"/>
<protein>
    <submittedName>
        <fullName evidence="8">Heterodisulfide reductase-related iron-sulfur binding cluster</fullName>
    </submittedName>
</protein>
<evidence type="ECO:0000256" key="5">
    <source>
        <dbReference type="ARBA" id="ARBA00023014"/>
    </source>
</evidence>
<dbReference type="InterPro" id="IPR004017">
    <property type="entry name" value="Cys_rich_dom"/>
</dbReference>
<dbReference type="PANTHER" id="PTHR43255">
    <property type="entry name" value="IRON-SULFUR-BINDING OXIDOREDUCTASE FADF-RELATED-RELATED"/>
    <property type="match status" value="1"/>
</dbReference>
<keyword evidence="1" id="KW-0004">4Fe-4S</keyword>
<evidence type="ECO:0000313" key="9">
    <source>
        <dbReference type="Proteomes" id="UP001501470"/>
    </source>
</evidence>
<dbReference type="Proteomes" id="UP001501470">
    <property type="component" value="Unassembled WGS sequence"/>
</dbReference>
<dbReference type="Pfam" id="PF02754">
    <property type="entry name" value="CCG"/>
    <property type="match status" value="2"/>
</dbReference>
<feature type="domain" description="4Fe-4S ferredoxin-type" evidence="7">
    <location>
        <begin position="296"/>
        <end position="327"/>
    </location>
</feature>
<sequence length="694" mass="76158">MVTAILSAPPAGEATRDTFQGFATWQVVLFYVLSTASIVVFVWGCLRLLRRYLVNRGRGTRLRPGRMLKVVLTHAWIGRRAGLVGLAHAGVFYGFIVLFAGTTILAINDHITAPLGWDFWVGPFYKGYSLFLDVFGAAMLVGLVGFAVRRAAARGVRLDYSRVDGRPVSAKRARYRLDDWVFLWSLIFLGGSGFLLEALRIAIDPPPFEVWSPIGYALGAGLHDAGLSPGVADGLRLGTWWAHGLVALAFVAAVPFTKAMHMFTGAAGVATRSETVSRELPAAPETGYATLKDFTTTHRLDLDACTKCGKCHEVCPARASAMPLSPRDLILDLREAQSLGNLNVLVPEVVAPQTLWSCMQCNACVDVCPVGIEHVPIINQMRRGLVEAGEVDASLAGVLTSIQKNGNSFGESKRKRARWTKTLDFELPDARKQPVDVLWYVGDYASLDARNQRNTQALARLLLEAGVDVGILYEEERTAGNDVRRAGEESLFQNLAAINIRTLSSCTFNRILTSDPHSFNTLRNEYPRLGAPWQKEQVTHHSVMLLELIEDGRLSIVNPLGRRGTYHDPCALGRYNGIFDEPRRLIERCGIELVEMPRNRSKSFCCGAGGGRIWMKETAEPGSRRPSEQRIDEAVALGDLDYFICACPKDVTMYEDAIKTSGHSDVIVLREISELVLAATRVPTDVAEAVTAAG</sequence>
<dbReference type="SUPFAM" id="SSF46548">
    <property type="entry name" value="alpha-helical ferredoxin"/>
    <property type="match status" value="1"/>
</dbReference>
<evidence type="ECO:0000313" key="8">
    <source>
        <dbReference type="EMBL" id="GAA1567356.1"/>
    </source>
</evidence>
<dbReference type="InterPro" id="IPR009051">
    <property type="entry name" value="Helical_ferredxn"/>
</dbReference>
<dbReference type="SUPFAM" id="SSF103501">
    <property type="entry name" value="Respiratory nitrate reductase 1 gamma chain"/>
    <property type="match status" value="1"/>
</dbReference>
<dbReference type="Gene3D" id="1.10.1060.10">
    <property type="entry name" value="Alpha-helical ferredoxin"/>
    <property type="match status" value="1"/>
</dbReference>
<feature type="transmembrane region" description="Helical" evidence="6">
    <location>
        <begin position="127"/>
        <end position="148"/>
    </location>
</feature>
<gene>
    <name evidence="8" type="ORF">GCM10009827_106360</name>
</gene>
<keyword evidence="6" id="KW-0472">Membrane</keyword>
<comment type="caution">
    <text evidence="8">The sequence shown here is derived from an EMBL/GenBank/DDBJ whole genome shotgun (WGS) entry which is preliminary data.</text>
</comment>
<feature type="transmembrane region" description="Helical" evidence="6">
    <location>
        <begin position="181"/>
        <end position="203"/>
    </location>
</feature>
<keyword evidence="6" id="KW-1133">Transmembrane helix</keyword>
<dbReference type="Gene3D" id="1.20.950.20">
    <property type="entry name" value="Transmembrane di-heme cytochromes, Chain C"/>
    <property type="match status" value="1"/>
</dbReference>
<evidence type="ECO:0000256" key="2">
    <source>
        <dbReference type="ARBA" id="ARBA00022723"/>
    </source>
</evidence>
<organism evidence="8 9">
    <name type="scientific">Dactylosporangium maewongense</name>
    <dbReference type="NCBI Taxonomy" id="634393"/>
    <lineage>
        <taxon>Bacteria</taxon>
        <taxon>Bacillati</taxon>
        <taxon>Actinomycetota</taxon>
        <taxon>Actinomycetes</taxon>
        <taxon>Micromonosporales</taxon>
        <taxon>Micromonosporaceae</taxon>
        <taxon>Dactylosporangium</taxon>
    </lineage>
</organism>
<evidence type="ECO:0000259" key="7">
    <source>
        <dbReference type="PROSITE" id="PS51379"/>
    </source>
</evidence>
<dbReference type="InterPro" id="IPR036197">
    <property type="entry name" value="NarG-like_sf"/>
</dbReference>
<keyword evidence="4" id="KW-0408">Iron</keyword>
<keyword evidence="3" id="KW-0560">Oxidoreductase</keyword>
<dbReference type="PROSITE" id="PS00198">
    <property type="entry name" value="4FE4S_FER_1"/>
    <property type="match status" value="2"/>
</dbReference>
<accession>A0ABP4NVF0</accession>
<keyword evidence="5" id="KW-0411">Iron-sulfur</keyword>
<feature type="transmembrane region" description="Helical" evidence="6">
    <location>
        <begin position="240"/>
        <end position="257"/>
    </location>
</feature>
<feature type="transmembrane region" description="Helical" evidence="6">
    <location>
        <begin position="28"/>
        <end position="49"/>
    </location>
</feature>
<keyword evidence="2" id="KW-0479">Metal-binding</keyword>
<name>A0ABP4NVF0_9ACTN</name>
<evidence type="ECO:0000256" key="4">
    <source>
        <dbReference type="ARBA" id="ARBA00023004"/>
    </source>
</evidence>
<evidence type="ECO:0000256" key="1">
    <source>
        <dbReference type="ARBA" id="ARBA00022485"/>
    </source>
</evidence>
<feature type="transmembrane region" description="Helical" evidence="6">
    <location>
        <begin position="83"/>
        <end position="107"/>
    </location>
</feature>
<dbReference type="InterPro" id="IPR051460">
    <property type="entry name" value="HdrC_iron-sulfur_subunit"/>
</dbReference>